<reference evidence="1" key="1">
    <citation type="journal article" date="2009" name="Environ. Microbiol.">
        <title>Dynamics of genome evolution in facultative symbionts of aphids.</title>
        <authorList>
            <person name="Degnan P.H."/>
            <person name="Leonardo T.E."/>
            <person name="Cass B.N."/>
            <person name="Hurwitz B."/>
            <person name="Stern D."/>
            <person name="Gibbs R.A."/>
            <person name="Richards S."/>
            <person name="Moran N.A."/>
        </authorList>
    </citation>
    <scope>NUCLEOTIDE SEQUENCE [LARGE SCALE GENOMIC DNA]</scope>
    <source>
        <strain evidence="1">LSR1</strain>
    </source>
</reference>
<evidence type="ECO:0000313" key="1">
    <source>
        <dbReference type="EMBL" id="EFL92782.1"/>
    </source>
</evidence>
<dbReference type="EMBL" id="GL379589">
    <property type="protein sequence ID" value="EFL92782.1"/>
    <property type="molecule type" value="Genomic_DNA"/>
</dbReference>
<protein>
    <submittedName>
        <fullName evidence="1">Uncharacterized protein</fullName>
    </submittedName>
</protein>
<gene>
    <name evidence="1" type="ORF">REG_0627</name>
</gene>
<dbReference type="HOGENOM" id="CLU_2258625_0_0_6"/>
<dbReference type="STRING" id="663321.REG_0627"/>
<keyword evidence="2" id="KW-1185">Reference proteome</keyword>
<sequence length="103" mass="11845">MPGATRNIRNYYYSNERRFSGANFAHQIAVVNPNNHEEMRMACRWLSEDSRYRTLVDINGNLYSTNGNRLGGENATLAQKIANHEMQMLPGQKKVRLLFVGKK</sequence>
<dbReference type="RefSeq" id="WP_006704484.1">
    <property type="nucleotide sequence ID" value="NZ_CAWLGB010000001.1"/>
</dbReference>
<evidence type="ECO:0000313" key="2">
    <source>
        <dbReference type="Proteomes" id="UP000005726"/>
    </source>
</evidence>
<accession>E0WRM2</accession>
<organism evidence="1 2">
    <name type="scientific">Candidatus Regiella insecticola LSR1</name>
    <dbReference type="NCBI Taxonomy" id="663321"/>
    <lineage>
        <taxon>Bacteria</taxon>
        <taxon>Pseudomonadati</taxon>
        <taxon>Pseudomonadota</taxon>
        <taxon>Gammaproteobacteria</taxon>
        <taxon>Enterobacterales</taxon>
        <taxon>Enterobacteriaceae</taxon>
        <taxon>aphid secondary symbionts</taxon>
        <taxon>Candidatus Regiella</taxon>
    </lineage>
</organism>
<dbReference type="Proteomes" id="UP000005726">
    <property type="component" value="Unassembled WGS sequence"/>
</dbReference>
<dbReference type="AlphaFoldDB" id="E0WRM2"/>
<proteinExistence type="predicted"/>
<name>E0WRM2_9ENTR</name>